<gene>
    <name evidence="5" type="ORF">EVOR1521_LOCUS27571</name>
</gene>
<reference evidence="5" key="1">
    <citation type="submission" date="2023-08" db="EMBL/GenBank/DDBJ databases">
        <authorList>
            <person name="Chen Y."/>
            <person name="Shah S."/>
            <person name="Dougan E. K."/>
            <person name="Thang M."/>
            <person name="Chan C."/>
        </authorList>
    </citation>
    <scope>NUCLEOTIDE SEQUENCE</scope>
</reference>
<comment type="caution">
    <text evidence="5">The sequence shown here is derived from an EMBL/GenBank/DDBJ whole genome shotgun (WGS) entry which is preliminary data.</text>
</comment>
<feature type="domain" description="Pseudouridine synthase I TruA alpha/beta" evidence="4">
    <location>
        <begin position="296"/>
        <end position="404"/>
    </location>
</feature>
<dbReference type="SUPFAM" id="SSF55120">
    <property type="entry name" value="Pseudouridine synthase"/>
    <property type="match status" value="1"/>
</dbReference>
<organism evidence="5 6">
    <name type="scientific">Effrenium voratum</name>
    <dbReference type="NCBI Taxonomy" id="2562239"/>
    <lineage>
        <taxon>Eukaryota</taxon>
        <taxon>Sar</taxon>
        <taxon>Alveolata</taxon>
        <taxon>Dinophyceae</taxon>
        <taxon>Suessiales</taxon>
        <taxon>Symbiodiniaceae</taxon>
        <taxon>Effrenium</taxon>
    </lineage>
</organism>
<dbReference type="PANTHER" id="PTHR11142:SF4">
    <property type="entry name" value="PSEUDOURIDYLATE SYNTHASE 1 HOMOLOG"/>
    <property type="match status" value="1"/>
</dbReference>
<dbReference type="InterPro" id="IPR020095">
    <property type="entry name" value="PsdUridine_synth_TruA_C"/>
</dbReference>
<proteinExistence type="inferred from homology"/>
<evidence type="ECO:0000256" key="2">
    <source>
        <dbReference type="ARBA" id="ARBA00022694"/>
    </source>
</evidence>
<dbReference type="Proteomes" id="UP001178507">
    <property type="component" value="Unassembled WGS sequence"/>
</dbReference>
<keyword evidence="2" id="KW-0819">tRNA processing</keyword>
<keyword evidence="6" id="KW-1185">Reference proteome</keyword>
<name>A0AA36JHY0_9DINO</name>
<dbReference type="GO" id="GO:0005634">
    <property type="term" value="C:nucleus"/>
    <property type="evidence" value="ECO:0007669"/>
    <property type="project" value="TreeGrafter"/>
</dbReference>
<sequence>MELRCCAPASSWPIRAPGVVRRPPPPVPPSAPLALLAPAVGLAWARRVAQATLRRCAEVDEMGIDDTGDDLQDSRQRFCTCVGSYAFRYEQEGLDWRVFAGRSERCSKSTVALIIGYLGHDYVGLQQPCFCGEKFVRAVETELELALLKAGAMIPENFGNLSRLRWSRVGRTDAGVSAACNVVTGRLTMKKDEDGMNMLLTQIRTFLPPDLELHGAAFVSKRYSARWEGTQREYRFLVPTFCVVPNLEATRLWLSNNRPGQAPTEFSKEDLKLLEKELCLKETRLGSEHLGRFRQALARFEGTHFFGNFANKKLDPRGPQGFRHIVRISCGDPWVDENGREWVTLDICANSFLTHQIRKMVATAALVAQGALSMEFIEAAMQRYLEVKTQRFPPNGLVFTRPRFKSSTLSGQPSTVEEALESEDVAARVQALQERLEKAIIQEAEHGLTAVYWLACIAHFEPRDMEGKVLAEYRRLLPMKQQEVRARQAAATQVACILASEGKELWLGRHYRPR</sequence>
<dbReference type="InterPro" id="IPR020094">
    <property type="entry name" value="TruA/RsuA/RluB/E/F_N"/>
</dbReference>
<evidence type="ECO:0000313" key="6">
    <source>
        <dbReference type="Proteomes" id="UP001178507"/>
    </source>
</evidence>
<dbReference type="GO" id="GO:0009982">
    <property type="term" value="F:pseudouridine synthase activity"/>
    <property type="evidence" value="ECO:0007669"/>
    <property type="project" value="InterPro"/>
</dbReference>
<evidence type="ECO:0000256" key="3">
    <source>
        <dbReference type="ARBA" id="ARBA00023235"/>
    </source>
</evidence>
<evidence type="ECO:0000259" key="4">
    <source>
        <dbReference type="Pfam" id="PF01416"/>
    </source>
</evidence>
<dbReference type="PANTHER" id="PTHR11142">
    <property type="entry name" value="PSEUDOURIDYLATE SYNTHASE"/>
    <property type="match status" value="1"/>
</dbReference>
<dbReference type="Gene3D" id="3.30.70.580">
    <property type="entry name" value="Pseudouridine synthase I, catalytic domain, N-terminal subdomain"/>
    <property type="match status" value="1"/>
</dbReference>
<dbReference type="GO" id="GO:0003723">
    <property type="term" value="F:RNA binding"/>
    <property type="evidence" value="ECO:0007669"/>
    <property type="project" value="InterPro"/>
</dbReference>
<evidence type="ECO:0000313" key="5">
    <source>
        <dbReference type="EMBL" id="CAJ1405328.1"/>
    </source>
</evidence>
<dbReference type="EMBL" id="CAUJNA010003580">
    <property type="protein sequence ID" value="CAJ1405328.1"/>
    <property type="molecule type" value="Genomic_DNA"/>
</dbReference>
<dbReference type="InterPro" id="IPR020103">
    <property type="entry name" value="PsdUridine_synth_cat_dom_sf"/>
</dbReference>
<dbReference type="GO" id="GO:0031119">
    <property type="term" value="P:tRNA pseudouridine synthesis"/>
    <property type="evidence" value="ECO:0007669"/>
    <property type="project" value="TreeGrafter"/>
</dbReference>
<dbReference type="AlphaFoldDB" id="A0AA36JHY0"/>
<dbReference type="Pfam" id="PF01416">
    <property type="entry name" value="PseudoU_synth_1"/>
    <property type="match status" value="1"/>
</dbReference>
<keyword evidence="3" id="KW-0413">Isomerase</keyword>
<comment type="similarity">
    <text evidence="1">Belongs to the tRNA pseudouridine synthase TruA family.</text>
</comment>
<dbReference type="Gene3D" id="3.30.70.660">
    <property type="entry name" value="Pseudouridine synthase I, catalytic domain, C-terminal subdomain"/>
    <property type="match status" value="1"/>
</dbReference>
<dbReference type="InterPro" id="IPR001406">
    <property type="entry name" value="PsdUridine_synth_TruA"/>
</dbReference>
<dbReference type="InterPro" id="IPR020097">
    <property type="entry name" value="PsdUridine_synth_TruA_a/b_dom"/>
</dbReference>
<protein>
    <recommendedName>
        <fullName evidence="4">Pseudouridine synthase I TruA alpha/beta domain-containing protein</fullName>
    </recommendedName>
</protein>
<evidence type="ECO:0000256" key="1">
    <source>
        <dbReference type="ARBA" id="ARBA00009375"/>
    </source>
</evidence>
<accession>A0AA36JHY0</accession>
<dbReference type="GO" id="GO:1990481">
    <property type="term" value="P:mRNA pseudouridine synthesis"/>
    <property type="evidence" value="ECO:0007669"/>
    <property type="project" value="TreeGrafter"/>
</dbReference>